<protein>
    <submittedName>
        <fullName evidence="1">Uncharacterized protein</fullName>
    </submittedName>
</protein>
<proteinExistence type="predicted"/>
<evidence type="ECO:0000313" key="2">
    <source>
        <dbReference type="Proteomes" id="UP001281147"/>
    </source>
</evidence>
<comment type="caution">
    <text evidence="1">The sequence shown here is derived from an EMBL/GenBank/DDBJ whole genome shotgun (WGS) entry which is preliminary data.</text>
</comment>
<organism evidence="1 2">
    <name type="scientific">Vermiconidia calcicola</name>
    <dbReference type="NCBI Taxonomy" id="1690605"/>
    <lineage>
        <taxon>Eukaryota</taxon>
        <taxon>Fungi</taxon>
        <taxon>Dikarya</taxon>
        <taxon>Ascomycota</taxon>
        <taxon>Pezizomycotina</taxon>
        <taxon>Dothideomycetes</taxon>
        <taxon>Dothideomycetidae</taxon>
        <taxon>Mycosphaerellales</taxon>
        <taxon>Extremaceae</taxon>
        <taxon>Vermiconidia</taxon>
    </lineage>
</organism>
<name>A0ACC3NV70_9PEZI</name>
<gene>
    <name evidence="1" type="ORF">LTR37_001978</name>
</gene>
<reference evidence="1" key="1">
    <citation type="submission" date="2023-07" db="EMBL/GenBank/DDBJ databases">
        <title>Black Yeasts Isolated from many extreme environments.</title>
        <authorList>
            <person name="Coleine C."/>
            <person name="Stajich J.E."/>
            <person name="Selbmann L."/>
        </authorList>
    </citation>
    <scope>NUCLEOTIDE SEQUENCE</scope>
    <source>
        <strain evidence="1">CCFEE 5714</strain>
    </source>
</reference>
<keyword evidence="2" id="KW-1185">Reference proteome</keyword>
<sequence length="195" mass="21363">MHYFVYAISALSAASLLVIALRDNILKPWRYTLTASTLSRWYAVGALSILVELILLTFSVILVWGLQMAPRAKFRVVSGFAVRLVVVAAIIVRIMSLADHANAQHISSASKLPSLWTQLELHLSIVSATVPCLRMFLKSFNTGYYGMAIEQLDPTGTIMATRGNTSYQLSNMRSGGASSAGDKYKISNSMQSRIS</sequence>
<accession>A0ACC3NV70</accession>
<evidence type="ECO:0000313" key="1">
    <source>
        <dbReference type="EMBL" id="KAK3723255.1"/>
    </source>
</evidence>
<dbReference type="EMBL" id="JAUTXU010000010">
    <property type="protein sequence ID" value="KAK3723255.1"/>
    <property type="molecule type" value="Genomic_DNA"/>
</dbReference>
<dbReference type="Proteomes" id="UP001281147">
    <property type="component" value="Unassembled WGS sequence"/>
</dbReference>